<dbReference type="GO" id="GO:0004791">
    <property type="term" value="F:thioredoxin-disulfide reductase (NADPH) activity"/>
    <property type="evidence" value="ECO:0007669"/>
    <property type="project" value="UniProtKB-EC"/>
</dbReference>
<feature type="domain" description="FAD/NAD(P)-binding" evidence="4">
    <location>
        <begin position="30"/>
        <end position="309"/>
    </location>
</feature>
<evidence type="ECO:0000256" key="3">
    <source>
        <dbReference type="ARBA" id="ARBA00048132"/>
    </source>
</evidence>
<protein>
    <recommendedName>
        <fullName evidence="4">FAD/NAD(P)-binding domain-containing protein</fullName>
    </recommendedName>
</protein>
<dbReference type="Gene3D" id="3.40.50.150">
    <property type="entry name" value="Vaccinia Virus protein VP39"/>
    <property type="match status" value="1"/>
</dbReference>
<dbReference type="CDD" id="cd02440">
    <property type="entry name" value="AdoMet_MTases"/>
    <property type="match status" value="1"/>
</dbReference>
<dbReference type="Proteomes" id="UP001142291">
    <property type="component" value="Unassembled WGS sequence"/>
</dbReference>
<reference evidence="5" key="1">
    <citation type="journal article" date="2014" name="Int. J. Syst. Evol. Microbiol.">
        <title>Complete genome sequence of Corynebacterium casei LMG S-19264T (=DSM 44701T), isolated from a smear-ripened cheese.</title>
        <authorList>
            <consortium name="US DOE Joint Genome Institute (JGI-PGF)"/>
            <person name="Walter F."/>
            <person name="Albersmeier A."/>
            <person name="Kalinowski J."/>
            <person name="Ruckert C."/>
        </authorList>
    </citation>
    <scope>NUCLEOTIDE SEQUENCE</scope>
    <source>
        <strain evidence="5">VKM Ac-1940</strain>
    </source>
</reference>
<dbReference type="AlphaFoldDB" id="A0A9W6HKS2"/>
<name>A0A9W6HKS2_9MICO</name>
<comment type="catalytic activity">
    <reaction evidence="3">
        <text>[thioredoxin]-dithiol + NADP(+) = [thioredoxin]-disulfide + NADPH + H(+)</text>
        <dbReference type="Rhea" id="RHEA:20345"/>
        <dbReference type="Rhea" id="RHEA-COMP:10698"/>
        <dbReference type="Rhea" id="RHEA-COMP:10700"/>
        <dbReference type="ChEBI" id="CHEBI:15378"/>
        <dbReference type="ChEBI" id="CHEBI:29950"/>
        <dbReference type="ChEBI" id="CHEBI:50058"/>
        <dbReference type="ChEBI" id="CHEBI:57783"/>
        <dbReference type="ChEBI" id="CHEBI:58349"/>
        <dbReference type="EC" id="1.8.1.9"/>
    </reaction>
</comment>
<dbReference type="InterPro" id="IPR023753">
    <property type="entry name" value="FAD/NAD-binding_dom"/>
</dbReference>
<evidence type="ECO:0000313" key="6">
    <source>
        <dbReference type="Proteomes" id="UP001142291"/>
    </source>
</evidence>
<dbReference type="InterPro" id="IPR029063">
    <property type="entry name" value="SAM-dependent_MTases_sf"/>
</dbReference>
<dbReference type="PRINTS" id="PR00469">
    <property type="entry name" value="PNDRDTASEII"/>
</dbReference>
<proteinExistence type="predicted"/>
<evidence type="ECO:0000256" key="2">
    <source>
        <dbReference type="ARBA" id="ARBA00023002"/>
    </source>
</evidence>
<dbReference type="Pfam" id="PF07992">
    <property type="entry name" value="Pyr_redox_2"/>
    <property type="match status" value="1"/>
</dbReference>
<organism evidence="5 6">
    <name type="scientific">Microbacterium dextranolyticum</name>
    <dbReference type="NCBI Taxonomy" id="36806"/>
    <lineage>
        <taxon>Bacteria</taxon>
        <taxon>Bacillati</taxon>
        <taxon>Actinomycetota</taxon>
        <taxon>Actinomycetes</taxon>
        <taxon>Micrococcales</taxon>
        <taxon>Microbacteriaceae</taxon>
        <taxon>Microbacterium</taxon>
    </lineage>
</organism>
<sequence length="545" mass="56976">MRSILPFLHIHLHRADAGAHAEAMNDQTWDAVIIGGGAAGLSAAQMLGRARRRTLVIDAGEPRNRFAAHMHGILGHDGLDPRELLARGRAEAARYGVRIEVGTAVAVRDTGADLSVRLEGGATLRTRAVVIASGIRDALPSVPGLAERWGREVLHCPYCHGYEVADGALGVLVASDRGIHQLELVRQWSADITAFTSNVEPLDDDVRARLVARGIRIVEAAVTDVDPDGVDRPLAITTADGARHPLDALFVAPDPVPGLGFADALGLARTDAPGSPLAVDAVGATSHPRVWAIGGAVAPAATVPVAMAGGCLAGGAVNAALVADDVAVAVSERARERARAWEARYATASQTWSGRVNAALATIAGTLTPGKALDVGCGEGGDALWLATEGWHVVGVDVSATAVARAAAAADERGLADLVAFTTDSIDAAAPAESFDLVTSCFLHSWEDDFPRIALLRLAADRVAPGGHLLIVSHAAPPPWAQHVHDVPAPRLRPPDEELRLLALDPTEWTPRIVEVRRRDARDPDGAAAVLEDGILLLQRSVASI</sequence>
<gene>
    <name evidence="5" type="ORF">GCM10017591_11520</name>
</gene>
<keyword evidence="2" id="KW-0560">Oxidoreductase</keyword>
<evidence type="ECO:0000313" key="5">
    <source>
        <dbReference type="EMBL" id="GLJ95090.1"/>
    </source>
</evidence>
<keyword evidence="6" id="KW-1185">Reference proteome</keyword>
<dbReference type="Pfam" id="PF13489">
    <property type="entry name" value="Methyltransf_23"/>
    <property type="match status" value="1"/>
</dbReference>
<comment type="caution">
    <text evidence="5">The sequence shown here is derived from an EMBL/GenBank/DDBJ whole genome shotgun (WGS) entry which is preliminary data.</text>
</comment>
<dbReference type="EMBL" id="BSER01000007">
    <property type="protein sequence ID" value="GLJ95090.1"/>
    <property type="molecule type" value="Genomic_DNA"/>
</dbReference>
<accession>A0A9W6HKS2</accession>
<dbReference type="SUPFAM" id="SSF51905">
    <property type="entry name" value="FAD/NAD(P)-binding domain"/>
    <property type="match status" value="1"/>
</dbReference>
<dbReference type="PANTHER" id="PTHR48105">
    <property type="entry name" value="THIOREDOXIN REDUCTASE 1-RELATED-RELATED"/>
    <property type="match status" value="1"/>
</dbReference>
<reference evidence="5" key="2">
    <citation type="submission" date="2023-01" db="EMBL/GenBank/DDBJ databases">
        <authorList>
            <person name="Sun Q."/>
            <person name="Evtushenko L."/>
        </authorList>
    </citation>
    <scope>NUCLEOTIDE SEQUENCE</scope>
    <source>
        <strain evidence="5">VKM Ac-1940</strain>
    </source>
</reference>
<evidence type="ECO:0000259" key="4">
    <source>
        <dbReference type="Pfam" id="PF07992"/>
    </source>
</evidence>
<dbReference type="SUPFAM" id="SSF53335">
    <property type="entry name" value="S-adenosyl-L-methionine-dependent methyltransferases"/>
    <property type="match status" value="1"/>
</dbReference>
<dbReference type="Gene3D" id="3.50.50.60">
    <property type="entry name" value="FAD/NAD(P)-binding domain"/>
    <property type="match status" value="2"/>
</dbReference>
<dbReference type="InterPro" id="IPR036188">
    <property type="entry name" value="FAD/NAD-bd_sf"/>
</dbReference>
<dbReference type="PRINTS" id="PR00368">
    <property type="entry name" value="FADPNR"/>
</dbReference>
<evidence type="ECO:0000256" key="1">
    <source>
        <dbReference type="ARBA" id="ARBA00022630"/>
    </source>
</evidence>
<keyword evidence="1" id="KW-0285">Flavoprotein</keyword>
<dbReference type="InterPro" id="IPR050097">
    <property type="entry name" value="Ferredoxin-NADP_redctase_2"/>
</dbReference>